<dbReference type="eggNOG" id="COG0783">
    <property type="taxonomic scope" value="Bacteria"/>
</dbReference>
<proteinExistence type="inferred from homology"/>
<dbReference type="InterPro" id="IPR009078">
    <property type="entry name" value="Ferritin-like_SF"/>
</dbReference>
<protein>
    <submittedName>
        <fullName evidence="4">DNA-binding stress response protein, Dps family</fullName>
    </submittedName>
</protein>
<dbReference type="HOGENOM" id="CLU_098183_1_3_11"/>
<reference evidence="4 5" key="1">
    <citation type="journal article" date="2006" name="PLoS Genet.">
        <title>Secrets of soil survival revealed by the genome sequence of Arthrobacter aurescens TC1.</title>
        <authorList>
            <person name="Mongodin E.F."/>
            <person name="Shapir N."/>
            <person name="Daugherty S.C."/>
            <person name="DeBoy R.T."/>
            <person name="Emerson J.B."/>
            <person name="Shvartzbeyn A."/>
            <person name="Radune D."/>
            <person name="Vamathevan J."/>
            <person name="Riggs F."/>
            <person name="Grinberg V."/>
            <person name="Khouri H."/>
            <person name="Wackett L.P."/>
            <person name="Nelson K.E."/>
            <person name="Sadowsky M.J."/>
        </authorList>
    </citation>
    <scope>NUCLEOTIDE SEQUENCE [LARGE SCALE GENOMIC DNA]</scope>
    <source>
        <strain evidence="4 5">TC1</strain>
    </source>
</reference>
<dbReference type="STRING" id="290340.AAur_0289"/>
<evidence type="ECO:0000313" key="5">
    <source>
        <dbReference type="Proteomes" id="UP000000637"/>
    </source>
</evidence>
<dbReference type="Proteomes" id="UP000000637">
    <property type="component" value="Chromosome"/>
</dbReference>
<dbReference type="SUPFAM" id="SSF47240">
    <property type="entry name" value="Ferritin-like"/>
    <property type="match status" value="1"/>
</dbReference>
<comment type="similarity">
    <text evidence="1 2">Belongs to the Dps family.</text>
</comment>
<dbReference type="GO" id="GO:0008199">
    <property type="term" value="F:ferric iron binding"/>
    <property type="evidence" value="ECO:0007669"/>
    <property type="project" value="InterPro"/>
</dbReference>
<keyword evidence="5" id="KW-1185">Reference proteome</keyword>
<name>A1R1J7_PAEAT</name>
<dbReference type="Pfam" id="PF00210">
    <property type="entry name" value="Ferritin"/>
    <property type="match status" value="1"/>
</dbReference>
<evidence type="ECO:0000256" key="2">
    <source>
        <dbReference type="RuleBase" id="RU003875"/>
    </source>
</evidence>
<keyword evidence="4" id="KW-0238">DNA-binding</keyword>
<dbReference type="AlphaFoldDB" id="A1R1J7"/>
<dbReference type="KEGG" id="aau:AAur_0289"/>
<dbReference type="InterPro" id="IPR012347">
    <property type="entry name" value="Ferritin-like"/>
</dbReference>
<sequence length="192" mass="21612">MKGLLKSSPDDWAVAADIQRHVFRSHERPREEHMKASQQLADNLQIVLTDLIELQLQGKQAHWNIVGPNFRDLHLQLDELVLATRQFADDTAERMRALHALPDGRSATIAKGTRLEEFPAGLVNTKNAVKLVTDRVERAVQTMRDVHDEVDEEDPTTADLLHAFIARLEQLVWMINAEIMNAGAAVTDPDEA</sequence>
<dbReference type="GO" id="GO:0016722">
    <property type="term" value="F:oxidoreductase activity, acting on metal ions"/>
    <property type="evidence" value="ECO:0007669"/>
    <property type="project" value="InterPro"/>
</dbReference>
<feature type="domain" description="Ferritin/DPS" evidence="3">
    <location>
        <begin position="42"/>
        <end position="179"/>
    </location>
</feature>
<dbReference type="Gene3D" id="1.20.1260.10">
    <property type="match status" value="1"/>
</dbReference>
<dbReference type="InterPro" id="IPR023188">
    <property type="entry name" value="DPS_DNA-bd_CS"/>
</dbReference>
<gene>
    <name evidence="4" type="ordered locus">AAur_0289</name>
</gene>
<dbReference type="PANTHER" id="PTHR42932:SF2">
    <property type="entry name" value="DNA PROTECTION DURING STARVATION PROTEIN 1"/>
    <property type="match status" value="1"/>
</dbReference>
<evidence type="ECO:0000313" key="4">
    <source>
        <dbReference type="EMBL" id="ABM09563.1"/>
    </source>
</evidence>
<evidence type="ECO:0000259" key="3">
    <source>
        <dbReference type="Pfam" id="PF00210"/>
    </source>
</evidence>
<dbReference type="InterPro" id="IPR002177">
    <property type="entry name" value="DPS_DNA-bd"/>
</dbReference>
<dbReference type="PANTHER" id="PTHR42932">
    <property type="entry name" value="GENERAL STRESS PROTEIN 20U"/>
    <property type="match status" value="1"/>
</dbReference>
<dbReference type="PRINTS" id="PR01346">
    <property type="entry name" value="HELNAPAPROT"/>
</dbReference>
<dbReference type="EMBL" id="CP000474">
    <property type="protein sequence ID" value="ABM09563.1"/>
    <property type="molecule type" value="Genomic_DNA"/>
</dbReference>
<dbReference type="GO" id="GO:0003677">
    <property type="term" value="F:DNA binding"/>
    <property type="evidence" value="ECO:0007669"/>
    <property type="project" value="UniProtKB-KW"/>
</dbReference>
<dbReference type="CDD" id="cd01043">
    <property type="entry name" value="DPS"/>
    <property type="match status" value="1"/>
</dbReference>
<accession>A1R1J7</accession>
<dbReference type="PROSITE" id="PS00818">
    <property type="entry name" value="DPS_1"/>
    <property type="match status" value="1"/>
</dbReference>
<dbReference type="InterPro" id="IPR008331">
    <property type="entry name" value="Ferritin_DPS_dom"/>
</dbReference>
<evidence type="ECO:0000256" key="1">
    <source>
        <dbReference type="ARBA" id="ARBA00009497"/>
    </source>
</evidence>
<organism evidence="4 5">
    <name type="scientific">Paenarthrobacter aurescens (strain TC1)</name>
    <dbReference type="NCBI Taxonomy" id="290340"/>
    <lineage>
        <taxon>Bacteria</taxon>
        <taxon>Bacillati</taxon>
        <taxon>Actinomycetota</taxon>
        <taxon>Actinomycetes</taxon>
        <taxon>Micrococcales</taxon>
        <taxon>Micrococcaceae</taxon>
        <taxon>Paenarthrobacter</taxon>
    </lineage>
</organism>